<dbReference type="AlphaFoldDB" id="A0AAI8F623"/>
<sequence>MHLERVHEDLKNKGKVVLMPINTGHGHWVIMMISKDNNVNSNEVERPPYDNNDEVEVGGATMQLND</sequence>
<proteinExistence type="predicted"/>
<feature type="region of interest" description="Disordered" evidence="1">
    <location>
        <begin position="39"/>
        <end position="66"/>
    </location>
</feature>
<evidence type="ECO:0000313" key="3">
    <source>
        <dbReference type="Proteomes" id="UP000008006"/>
    </source>
</evidence>
<evidence type="ECO:0008006" key="4">
    <source>
        <dbReference type="Google" id="ProtNLM"/>
    </source>
</evidence>
<evidence type="ECO:0000256" key="1">
    <source>
        <dbReference type="SAM" id="MobiDB-lite"/>
    </source>
</evidence>
<organism evidence="2 3">
    <name type="scientific">Rickettsia rhipicephali (strain 3-7-female6-CWPP)</name>
    <dbReference type="NCBI Taxonomy" id="1105113"/>
    <lineage>
        <taxon>Bacteria</taxon>
        <taxon>Pseudomonadati</taxon>
        <taxon>Pseudomonadota</taxon>
        <taxon>Alphaproteobacteria</taxon>
        <taxon>Rickettsiales</taxon>
        <taxon>Rickettsiaceae</taxon>
        <taxon>Rickettsieae</taxon>
        <taxon>Rickettsia</taxon>
        <taxon>spotted fever group</taxon>
    </lineage>
</organism>
<dbReference type="KEGG" id="rre:MCC_01065"/>
<accession>A0AAI8F623</accession>
<reference evidence="3" key="1">
    <citation type="submission" date="2012-02" db="EMBL/GenBank/DDBJ databases">
        <title>Complete genome sequence of Rickettsia rhipicephali strain 3-7-female6-CWPP.</title>
        <authorList>
            <person name="Johnson S.L."/>
            <person name="Munk A.C."/>
            <person name="Han S."/>
            <person name="Bruce D.C."/>
            <person name="Dasch G.A."/>
        </authorList>
    </citation>
    <scope>NUCLEOTIDE SEQUENCE [LARGE SCALE GENOMIC DNA]</scope>
    <source>
        <strain evidence="3">3-7-female6-CWPP</strain>
    </source>
</reference>
<dbReference type="RefSeq" id="WP_014408153.1">
    <property type="nucleotide sequence ID" value="NC_017042.1"/>
</dbReference>
<dbReference type="Proteomes" id="UP000008006">
    <property type="component" value="Chromosome"/>
</dbReference>
<name>A0AAI8F623_RICR3</name>
<dbReference type="EMBL" id="CP003342">
    <property type="protein sequence ID" value="AFC71874.1"/>
    <property type="molecule type" value="Genomic_DNA"/>
</dbReference>
<gene>
    <name evidence="2" type="ordered locus">MCC_01065</name>
</gene>
<protein>
    <recommendedName>
        <fullName evidence="4">Ubiquitin-like protease family profile domain-containing protein</fullName>
    </recommendedName>
</protein>
<keyword evidence="3" id="KW-1185">Reference proteome</keyword>
<evidence type="ECO:0000313" key="2">
    <source>
        <dbReference type="EMBL" id="AFC71874.1"/>
    </source>
</evidence>